<feature type="region of interest" description="Disordered" evidence="1">
    <location>
        <begin position="314"/>
        <end position="337"/>
    </location>
</feature>
<dbReference type="AlphaFoldDB" id="A0A438N109"/>
<dbReference type="VEuPathDB" id="FungiDB:PV10_05476"/>
<proteinExistence type="predicted"/>
<feature type="compositionally biased region" description="Low complexity" evidence="1">
    <location>
        <begin position="314"/>
        <end position="330"/>
    </location>
</feature>
<dbReference type="EMBL" id="NAJM01000030">
    <property type="protein sequence ID" value="RVX69376.1"/>
    <property type="molecule type" value="Genomic_DNA"/>
</dbReference>
<accession>A0A438N109</accession>
<organism evidence="2 3">
    <name type="scientific">Exophiala mesophila</name>
    <name type="common">Black yeast-like fungus</name>
    <dbReference type="NCBI Taxonomy" id="212818"/>
    <lineage>
        <taxon>Eukaryota</taxon>
        <taxon>Fungi</taxon>
        <taxon>Dikarya</taxon>
        <taxon>Ascomycota</taxon>
        <taxon>Pezizomycotina</taxon>
        <taxon>Eurotiomycetes</taxon>
        <taxon>Chaetothyriomycetidae</taxon>
        <taxon>Chaetothyriales</taxon>
        <taxon>Herpotrichiellaceae</taxon>
        <taxon>Exophiala</taxon>
    </lineage>
</organism>
<feature type="region of interest" description="Disordered" evidence="1">
    <location>
        <begin position="265"/>
        <end position="300"/>
    </location>
</feature>
<dbReference type="Proteomes" id="UP000288859">
    <property type="component" value="Unassembled WGS sequence"/>
</dbReference>
<sequence length="388" mass="42571">MDPHSEALRIGADAAMYVLQNTQFPFSTLKPVRGAYITAADVYVQHLVATNSADLLYGPDLSSEILVRVMQESLTGVLSPLQSNMMSALLHVDAAFYRDCWRDVRHRAGLMHQDELNAPLVAREVYYRETSIHQTREVLRAWRRYLDAVQAHRAMIAPEIYDGHRIANFVSQATVGFNRWADLVFAQGGYPFEEDPAEPAGPLRVYPPSRLEAASCLVDLATSRPRIPAIAPPEEGGNSSDSEVTIADHELPRYLAEAQARAAMRAANQTRPQQEPALPNTQEDVEMAESNAASEQAPAVPANPASIIAMTQATQAPGPTQAPAPASAAPAPAPAQAPPVRRFVCDLCPRHRGVTSIAILRRHWRLVHDMPVRDTQAKAKQMYPGERG</sequence>
<evidence type="ECO:0000256" key="1">
    <source>
        <dbReference type="SAM" id="MobiDB-lite"/>
    </source>
</evidence>
<evidence type="ECO:0000313" key="3">
    <source>
        <dbReference type="Proteomes" id="UP000288859"/>
    </source>
</evidence>
<dbReference type="OrthoDB" id="10350593at2759"/>
<evidence type="ECO:0000313" key="2">
    <source>
        <dbReference type="EMBL" id="RVX69376.1"/>
    </source>
</evidence>
<reference evidence="2 3" key="1">
    <citation type="submission" date="2017-03" db="EMBL/GenBank/DDBJ databases">
        <title>Genomes of endolithic fungi from Antarctica.</title>
        <authorList>
            <person name="Coleine C."/>
            <person name="Masonjones S."/>
            <person name="Stajich J.E."/>
        </authorList>
    </citation>
    <scope>NUCLEOTIDE SEQUENCE [LARGE SCALE GENOMIC DNA]</scope>
    <source>
        <strain evidence="2 3">CCFEE 6314</strain>
    </source>
</reference>
<protein>
    <submittedName>
        <fullName evidence="2">Uncharacterized protein</fullName>
    </submittedName>
</protein>
<name>A0A438N109_EXOME</name>
<comment type="caution">
    <text evidence="2">The sequence shown here is derived from an EMBL/GenBank/DDBJ whole genome shotgun (WGS) entry which is preliminary data.</text>
</comment>
<gene>
    <name evidence="2" type="ORF">B0A52_06972</name>
</gene>